<proteinExistence type="predicted"/>
<name>A0A8H2WPP1_9AGAM</name>
<accession>A0A8H2WPP1</accession>
<reference evidence="2" key="1">
    <citation type="submission" date="2021-01" db="EMBL/GenBank/DDBJ databases">
        <authorList>
            <person name="Kaushik A."/>
        </authorList>
    </citation>
    <scope>NUCLEOTIDE SEQUENCE</scope>
    <source>
        <strain evidence="2">AG1-1B</strain>
    </source>
</reference>
<keyword evidence="1" id="KW-0732">Signal</keyword>
<evidence type="ECO:0000256" key="1">
    <source>
        <dbReference type="SAM" id="SignalP"/>
    </source>
</evidence>
<dbReference type="AlphaFoldDB" id="A0A8H2WPP1"/>
<dbReference type="EMBL" id="CAJMWQ010000893">
    <property type="protein sequence ID" value="CAE6393046.1"/>
    <property type="molecule type" value="Genomic_DNA"/>
</dbReference>
<feature type="chain" id="PRO_5034931716" evidence="1">
    <location>
        <begin position="23"/>
        <end position="178"/>
    </location>
</feature>
<feature type="signal peptide" evidence="1">
    <location>
        <begin position="1"/>
        <end position="22"/>
    </location>
</feature>
<gene>
    <name evidence="2" type="ORF">RDB_LOCUS26859</name>
</gene>
<dbReference type="Proteomes" id="UP000663826">
    <property type="component" value="Unassembled WGS sequence"/>
</dbReference>
<organism evidence="2 3">
    <name type="scientific">Rhizoctonia solani</name>
    <dbReference type="NCBI Taxonomy" id="456999"/>
    <lineage>
        <taxon>Eukaryota</taxon>
        <taxon>Fungi</taxon>
        <taxon>Dikarya</taxon>
        <taxon>Basidiomycota</taxon>
        <taxon>Agaricomycotina</taxon>
        <taxon>Agaricomycetes</taxon>
        <taxon>Cantharellales</taxon>
        <taxon>Ceratobasidiaceae</taxon>
        <taxon>Rhizoctonia</taxon>
    </lineage>
</organism>
<evidence type="ECO:0000313" key="2">
    <source>
        <dbReference type="EMBL" id="CAE6393046.1"/>
    </source>
</evidence>
<protein>
    <submittedName>
        <fullName evidence="2">Uncharacterized protein</fullName>
    </submittedName>
</protein>
<evidence type="ECO:0000313" key="3">
    <source>
        <dbReference type="Proteomes" id="UP000663826"/>
    </source>
</evidence>
<sequence length="178" mass="19087">MLFTRIALVAFAMSSPTCMTLASGTGANIGFEDRGEQGVVATFNGANSRLEQLMSKSSAQIVTNLDEAKQLISGCKEISVSVAAGMNTFNMGSESNLIDTDGNKMNLEELGEKYSAYQKAESGGLAYLPSLHISSTHEDMKRIYPQIDSISTIVDTNKYTQAKATELIDSMLGPVDPQ</sequence>
<comment type="caution">
    <text evidence="2">The sequence shown here is derived from an EMBL/GenBank/DDBJ whole genome shotgun (WGS) entry which is preliminary data.</text>
</comment>